<feature type="region of interest" description="Disordered" evidence="1">
    <location>
        <begin position="232"/>
        <end position="324"/>
    </location>
</feature>
<dbReference type="AlphaFoldDB" id="A0A8T8TME1"/>
<name>A0A8T8TME1_9BASI</name>
<evidence type="ECO:0000313" key="3">
    <source>
        <dbReference type="Proteomes" id="UP000077671"/>
    </source>
</evidence>
<feature type="compositionally biased region" description="Basic and acidic residues" evidence="1">
    <location>
        <begin position="305"/>
        <end position="318"/>
    </location>
</feature>
<organism evidence="2 3">
    <name type="scientific">Tilletia caries</name>
    <name type="common">wheat bunt fungus</name>
    <dbReference type="NCBI Taxonomy" id="13290"/>
    <lineage>
        <taxon>Eukaryota</taxon>
        <taxon>Fungi</taxon>
        <taxon>Dikarya</taxon>
        <taxon>Basidiomycota</taxon>
        <taxon>Ustilaginomycotina</taxon>
        <taxon>Exobasidiomycetes</taxon>
        <taxon>Tilletiales</taxon>
        <taxon>Tilletiaceae</taxon>
        <taxon>Tilletia</taxon>
    </lineage>
</organism>
<reference evidence="2" key="1">
    <citation type="submission" date="2016-04" db="EMBL/GenBank/DDBJ databases">
        <authorList>
            <person name="Nguyen H.D."/>
            <person name="Kesanakurti P."/>
            <person name="Cullis J."/>
            <person name="Levesque C.A."/>
            <person name="Hambleton S."/>
        </authorList>
    </citation>
    <scope>NUCLEOTIDE SEQUENCE</scope>
    <source>
        <strain evidence="2">DAOMC 238032</strain>
    </source>
</reference>
<sequence length="324" mass="35997">MFKEDELRGFLSRYDEALQVRSEAHRTSNDLVNQDRWYRSKLRDALKTRRAEKDGAYMTKGEMVKLMQWKLARGKWRPSLEAYVAAHEERDIRGATKDLFAAIDKESEKSSKEPVSRQILKKITCLKGIGPATASAILAAYEPTRFPFLSDEAFVGVGKLGIKAEHTEAALDRFHARMHERVAAEGWSDVDELERACYAAGVIKKYGAASEGQEGREKGKKKDAEELIESVKHSATAEQRTAKYARPDAATAHGGDEVPTDSAGNKESASSSKGKGRAQKEKQETKKEQAEESNKPSSSSKKRKTTDDSKATQGERKSARLASK</sequence>
<evidence type="ECO:0000313" key="2">
    <source>
        <dbReference type="EMBL" id="KAE8263349.1"/>
    </source>
</evidence>
<protein>
    <submittedName>
        <fullName evidence="2">Uncharacterized protein</fullName>
    </submittedName>
</protein>
<dbReference type="PANTHER" id="PTHR21521">
    <property type="entry name" value="AMUN, ISOFORM A"/>
    <property type="match status" value="1"/>
</dbReference>
<reference evidence="2" key="2">
    <citation type="journal article" date="2019" name="IMA Fungus">
        <title>Genome sequencing and comparison of five Tilletia species to identify candidate genes for the detection of regulated species infecting wheat.</title>
        <authorList>
            <person name="Nguyen H.D.T."/>
            <person name="Sultana T."/>
            <person name="Kesanakurti P."/>
            <person name="Hambleton S."/>
        </authorList>
    </citation>
    <scope>NUCLEOTIDE SEQUENCE</scope>
    <source>
        <strain evidence="2">DAOMC 238032</strain>
    </source>
</reference>
<comment type="caution">
    <text evidence="2">The sequence shown here is derived from an EMBL/GenBank/DDBJ whole genome shotgun (WGS) entry which is preliminary data.</text>
</comment>
<proteinExistence type="predicted"/>
<gene>
    <name evidence="2" type="ORF">A4X03_0g1747</name>
</gene>
<dbReference type="Proteomes" id="UP000077671">
    <property type="component" value="Unassembled WGS sequence"/>
</dbReference>
<evidence type="ECO:0000256" key="1">
    <source>
        <dbReference type="SAM" id="MobiDB-lite"/>
    </source>
</evidence>
<dbReference type="PANTHER" id="PTHR21521:SF0">
    <property type="entry name" value="AMUN, ISOFORM A"/>
    <property type="match status" value="1"/>
</dbReference>
<feature type="compositionally biased region" description="Basic and acidic residues" evidence="1">
    <location>
        <begin position="278"/>
        <end position="294"/>
    </location>
</feature>
<dbReference type="EMBL" id="LWDD02000151">
    <property type="protein sequence ID" value="KAE8263349.1"/>
    <property type="molecule type" value="Genomic_DNA"/>
</dbReference>
<feature type="compositionally biased region" description="Polar residues" evidence="1">
    <location>
        <begin position="262"/>
        <end position="273"/>
    </location>
</feature>
<accession>A0A8T8TME1</accession>